<evidence type="ECO:0000256" key="1">
    <source>
        <dbReference type="SAM" id="MobiDB-lite"/>
    </source>
</evidence>
<keyword evidence="3" id="KW-1185">Reference proteome</keyword>
<accession>A0AAD3HI74</accession>
<sequence length="635" mass="66520">KHTIHFSPTVPYYLGLHLGHNSSWYASPVVVPNILCPVTTSCVAYLYSSTRPCYSANFVWFITTVKTVKTASTLTMAWSGEVIGHLGVLSSPLAACYAARLFTQLVRHIDGVTSGFEACQVGPQRPALNAPSLDCSAQAPDEPCKTDCVDGPAIVQYSNAAFGRQSDSECSTSSEDCVGEDLDFCILTPHQALDALGGQASQYTKIYHNSLPFVADETEPGTVLSMEAVADRIQAVSTPSFEPSAPHAIPQAESPRPIPSAETEEPLCSHASSQALSAPSSCRSILSEFTASSSFDSLSSERSSFDAAVGHFSPLSQCRGQQRVSSGSSPLSSPFTAASYAQSVIMDCATYQDARPSCDCDGPQTVGSCPEAGAADGDAVSTCDLIGRPSTPLPIGDSWVHARSSSPMGYVRPATRSLVHQEPPKHHHWMLSGAPASPPPPSLPSPVPLSAVALSHVEVMRPSPATSSDELLEDWIHDRRVSVASEPPASACEERAPATLSTRQGSSALRLPSQACCSVSALEAVVSVGLHKAPALPLPVGSPDDESVPPALRYYLAQARAAGDGEAEDLDGGQRRSSSSGSVRSLESADSAVQPGFVRATVEQLNSQGAVCGQVLLPFASSKACSQPRILARGA</sequence>
<feature type="region of interest" description="Disordered" evidence="1">
    <location>
        <begin position="563"/>
        <end position="588"/>
    </location>
</feature>
<evidence type="ECO:0000313" key="3">
    <source>
        <dbReference type="Proteomes" id="UP001054857"/>
    </source>
</evidence>
<feature type="region of interest" description="Disordered" evidence="1">
    <location>
        <begin position="237"/>
        <end position="270"/>
    </location>
</feature>
<evidence type="ECO:0000313" key="2">
    <source>
        <dbReference type="EMBL" id="GFR41270.1"/>
    </source>
</evidence>
<gene>
    <name evidence="2" type="ORF">Agub_g1945</name>
</gene>
<feature type="region of interest" description="Disordered" evidence="1">
    <location>
        <begin position="484"/>
        <end position="507"/>
    </location>
</feature>
<dbReference type="EMBL" id="BMAR01000001">
    <property type="protein sequence ID" value="GFR41270.1"/>
    <property type="molecule type" value="Genomic_DNA"/>
</dbReference>
<comment type="caution">
    <text evidence="2">The sequence shown here is derived from an EMBL/GenBank/DDBJ whole genome shotgun (WGS) entry which is preliminary data.</text>
</comment>
<feature type="non-terminal residue" evidence="2">
    <location>
        <position position="1"/>
    </location>
</feature>
<organism evidence="2 3">
    <name type="scientific">Astrephomene gubernaculifera</name>
    <dbReference type="NCBI Taxonomy" id="47775"/>
    <lineage>
        <taxon>Eukaryota</taxon>
        <taxon>Viridiplantae</taxon>
        <taxon>Chlorophyta</taxon>
        <taxon>core chlorophytes</taxon>
        <taxon>Chlorophyceae</taxon>
        <taxon>CS clade</taxon>
        <taxon>Chlamydomonadales</taxon>
        <taxon>Astrephomenaceae</taxon>
        <taxon>Astrephomene</taxon>
    </lineage>
</organism>
<proteinExistence type="predicted"/>
<name>A0AAD3HI74_9CHLO</name>
<dbReference type="Proteomes" id="UP001054857">
    <property type="component" value="Unassembled WGS sequence"/>
</dbReference>
<feature type="compositionally biased region" description="Low complexity" evidence="1">
    <location>
        <begin position="575"/>
        <end position="585"/>
    </location>
</feature>
<dbReference type="AlphaFoldDB" id="A0AAD3HI74"/>
<feature type="region of interest" description="Disordered" evidence="1">
    <location>
        <begin position="421"/>
        <end position="443"/>
    </location>
</feature>
<reference evidence="2 3" key="1">
    <citation type="journal article" date="2021" name="Sci. Rep.">
        <title>Genome sequencing of the multicellular alga Astrephomene provides insights into convergent evolution of germ-soma differentiation.</title>
        <authorList>
            <person name="Yamashita S."/>
            <person name="Yamamoto K."/>
            <person name="Matsuzaki R."/>
            <person name="Suzuki S."/>
            <person name="Yamaguchi H."/>
            <person name="Hirooka S."/>
            <person name="Minakuchi Y."/>
            <person name="Miyagishima S."/>
            <person name="Kawachi M."/>
            <person name="Toyoda A."/>
            <person name="Nozaki H."/>
        </authorList>
    </citation>
    <scope>NUCLEOTIDE SEQUENCE [LARGE SCALE GENOMIC DNA]</scope>
    <source>
        <strain evidence="2 3">NIES-4017</strain>
    </source>
</reference>
<protein>
    <submittedName>
        <fullName evidence="2">Uncharacterized protein</fullName>
    </submittedName>
</protein>